<evidence type="ECO:0000256" key="1">
    <source>
        <dbReference type="SAM" id="Phobius"/>
    </source>
</evidence>
<dbReference type="HOGENOM" id="CLU_688841_0_0_1"/>
<proteinExistence type="predicted"/>
<dbReference type="EMBL" id="KL584864">
    <property type="protein sequence ID" value="KEQ57937.1"/>
    <property type="molecule type" value="Genomic_DNA"/>
</dbReference>
<evidence type="ECO:0000313" key="2">
    <source>
        <dbReference type="EMBL" id="KEQ57937.1"/>
    </source>
</evidence>
<feature type="transmembrane region" description="Helical" evidence="1">
    <location>
        <begin position="70"/>
        <end position="87"/>
    </location>
</feature>
<keyword evidence="1" id="KW-0812">Transmembrane</keyword>
<evidence type="ECO:0000313" key="3">
    <source>
        <dbReference type="Proteomes" id="UP000030672"/>
    </source>
</evidence>
<sequence>MSTSSSECPTSPVATPTLFPDLKKSIRDMSLQELNDLSEDDCTRVARFHEASRQASTPETRKSRSSAPAIILRTLVTLAVVLLPLAICLRLKFASHWFGDARVDSSPNKGSICGRGSTLGWSHKPVVSPSCRVARKFEIDPGSPAVAFWVLDCEVPGFGATLDANHHRTVDAVRALTHIPDHISQAQALIHRFHRDLGTLAIRYEFPISPESISASTMDLLIDAMASYYIHVHRMFCHIRDTSTDTLNSEARVAPFTLTWYNNKIYHDVEESISVLETVETIIRGRQTECRKIMWMSYMSMPSDVVLSHAEWNLTTELHNILDEALSLLEQVDEAIKTASAIMKAVEREMIVIDSDSEGVHRVNHTQISNLLVDVEETSKLSSGLVARIEHLWGNSTFNK</sequence>
<organism evidence="2 3">
    <name type="scientific">Aureobasidium melanogenum (strain CBS 110374)</name>
    <name type="common">Aureobasidium pullulans var. melanogenum</name>
    <dbReference type="NCBI Taxonomy" id="1043003"/>
    <lineage>
        <taxon>Eukaryota</taxon>
        <taxon>Fungi</taxon>
        <taxon>Dikarya</taxon>
        <taxon>Ascomycota</taxon>
        <taxon>Pezizomycotina</taxon>
        <taxon>Dothideomycetes</taxon>
        <taxon>Dothideomycetidae</taxon>
        <taxon>Dothideales</taxon>
        <taxon>Saccotheciaceae</taxon>
        <taxon>Aureobasidium</taxon>
    </lineage>
</organism>
<keyword evidence="1" id="KW-0472">Membrane</keyword>
<accession>A0A074VJY0</accession>
<name>A0A074VJY0_AURM1</name>
<dbReference type="AlphaFoldDB" id="A0A074VJY0"/>
<gene>
    <name evidence="2" type="ORF">M437DRAFT_70398</name>
</gene>
<keyword evidence="3" id="KW-1185">Reference proteome</keyword>
<dbReference type="Proteomes" id="UP000030672">
    <property type="component" value="Unassembled WGS sequence"/>
</dbReference>
<dbReference type="GeneID" id="63918816"/>
<keyword evidence="1" id="KW-1133">Transmembrane helix</keyword>
<protein>
    <submittedName>
        <fullName evidence="2">Uncharacterized protein</fullName>
    </submittedName>
</protein>
<dbReference type="RefSeq" id="XP_040874961.1">
    <property type="nucleotide sequence ID" value="XM_041025443.1"/>
</dbReference>
<reference evidence="2 3" key="1">
    <citation type="journal article" date="2014" name="BMC Genomics">
        <title>Genome sequencing of four Aureobasidium pullulans varieties: biotechnological potential, stress tolerance, and description of new species.</title>
        <authorList>
            <person name="Gostin Ar C."/>
            <person name="Ohm R.A."/>
            <person name="Kogej T."/>
            <person name="Sonjak S."/>
            <person name="Turk M."/>
            <person name="Zajc J."/>
            <person name="Zalar P."/>
            <person name="Grube M."/>
            <person name="Sun H."/>
            <person name="Han J."/>
            <person name="Sharma A."/>
            <person name="Chiniquy J."/>
            <person name="Ngan C.Y."/>
            <person name="Lipzen A."/>
            <person name="Barry K."/>
            <person name="Grigoriev I.V."/>
            <person name="Gunde-Cimerman N."/>
        </authorList>
    </citation>
    <scope>NUCLEOTIDE SEQUENCE [LARGE SCALE GENOMIC DNA]</scope>
    <source>
        <strain evidence="2 3">CBS 110374</strain>
    </source>
</reference>